<reference evidence="1" key="1">
    <citation type="submission" date="2021-02" db="EMBL/GenBank/DDBJ databases">
        <authorList>
            <consortium name="DOE Joint Genome Institute"/>
            <person name="Ahrendt S."/>
            <person name="Looney B.P."/>
            <person name="Miyauchi S."/>
            <person name="Morin E."/>
            <person name="Drula E."/>
            <person name="Courty P.E."/>
            <person name="Chicoki N."/>
            <person name="Fauchery L."/>
            <person name="Kohler A."/>
            <person name="Kuo A."/>
            <person name="Labutti K."/>
            <person name="Pangilinan J."/>
            <person name="Lipzen A."/>
            <person name="Riley R."/>
            <person name="Andreopoulos W."/>
            <person name="He G."/>
            <person name="Johnson J."/>
            <person name="Barry K.W."/>
            <person name="Grigoriev I.V."/>
            <person name="Nagy L."/>
            <person name="Hibbett D."/>
            <person name="Henrissat B."/>
            <person name="Matheny P.B."/>
            <person name="Labbe J."/>
            <person name="Martin F."/>
        </authorList>
    </citation>
    <scope>NUCLEOTIDE SEQUENCE</scope>
    <source>
        <strain evidence="1">FP105234-sp</strain>
    </source>
</reference>
<dbReference type="EMBL" id="MU276220">
    <property type="protein sequence ID" value="KAI0040175.1"/>
    <property type="molecule type" value="Genomic_DNA"/>
</dbReference>
<evidence type="ECO:0000313" key="1">
    <source>
        <dbReference type="EMBL" id="KAI0040175.1"/>
    </source>
</evidence>
<gene>
    <name evidence="1" type="ORF">FA95DRAFT_1503221</name>
</gene>
<reference evidence="1" key="2">
    <citation type="journal article" date="2022" name="New Phytol.">
        <title>Evolutionary transition to the ectomycorrhizal habit in the genomes of a hyperdiverse lineage of mushroom-forming fungi.</title>
        <authorList>
            <person name="Looney B."/>
            <person name="Miyauchi S."/>
            <person name="Morin E."/>
            <person name="Drula E."/>
            <person name="Courty P.E."/>
            <person name="Kohler A."/>
            <person name="Kuo A."/>
            <person name="LaButti K."/>
            <person name="Pangilinan J."/>
            <person name="Lipzen A."/>
            <person name="Riley R."/>
            <person name="Andreopoulos W."/>
            <person name="He G."/>
            <person name="Johnson J."/>
            <person name="Nolan M."/>
            <person name="Tritt A."/>
            <person name="Barry K.W."/>
            <person name="Grigoriev I.V."/>
            <person name="Nagy L.G."/>
            <person name="Hibbett D."/>
            <person name="Henrissat B."/>
            <person name="Matheny P.B."/>
            <person name="Labbe J."/>
            <person name="Martin F.M."/>
        </authorList>
    </citation>
    <scope>NUCLEOTIDE SEQUENCE</scope>
    <source>
        <strain evidence="1">FP105234-sp</strain>
    </source>
</reference>
<protein>
    <submittedName>
        <fullName evidence="1">Uncharacterized protein</fullName>
    </submittedName>
</protein>
<organism evidence="1 2">
    <name type="scientific">Auriscalpium vulgare</name>
    <dbReference type="NCBI Taxonomy" id="40419"/>
    <lineage>
        <taxon>Eukaryota</taxon>
        <taxon>Fungi</taxon>
        <taxon>Dikarya</taxon>
        <taxon>Basidiomycota</taxon>
        <taxon>Agaricomycotina</taxon>
        <taxon>Agaricomycetes</taxon>
        <taxon>Russulales</taxon>
        <taxon>Auriscalpiaceae</taxon>
        <taxon>Auriscalpium</taxon>
    </lineage>
</organism>
<accession>A0ACB8R8B5</accession>
<comment type="caution">
    <text evidence="1">The sequence shown here is derived from an EMBL/GenBank/DDBJ whole genome shotgun (WGS) entry which is preliminary data.</text>
</comment>
<sequence>MSSSHRAVSPTPSPTTLKRRANQLKADRRAATMEANRTHADAQRTLRAMAEEMAKERFFDTLLGMLTESGWDLADFLDYVFNPKQGLVGDHRWAGFFQQKTKVKRIFGYWITSGYSKTVRQFIYEYSKDVISKVITSEATRITDTKRSGFLKTTDKEVDRDFFLSYSLAKTAQQVKLEAPTLFSMLEAATTTRYDKKMTQPGIRRKAVLRGAAALTLLKARSSHNSYPGMVMGTYLMATGAQRQHFGVLRSLGISAGYSSIIAGGDESRTGSGMSGIVDAAPLARSGRRGAGMLIQLSESCRAAAREVAKTSAFNMVYDNINLMFRIAEQIVGRKNAQENGTCATLLPLFNAAISKMLTADIEAGIMRAPPLRLGDLELTEVEDDLFERCMIHVILRIIVGYGGDGFDRWRRDLDAAQPSSANKIPVHKTEIYPLPAMEIDESRIIGNVEVLETVYKTELKLDIESEDFTRHAKIVAGDQMSISRQRSIVDVRLGHEDGTESWKHVALMTGLFHAKMADVNAILETHYGKAHAGTRSPGGLAFHNTLLDRLPIVLTSLPNFRTCRDLIMVSLYGRVLHCLLLVSETTSLSEYLLSVTTWAEVEDHARLIYRQFADADRVHELRDLRRPEERQRAAAVSAAKKAKEPVNVPMGHVKKGDMVFENGLLFMRDALITREFADAVKAGDSGRVIAVLKLWVFMYRGSGRTKYAYEMLHLIHNLVNVWPKEFRDIIISNWLVNPTGKEGGWVEVDLLQEHLNFWIKKVYKADGDAHSWDWLAMVSPCIDVLRRLAASIHAEIGTHQGARHSTPDLSRDIAAVMQSLDALKVYRYCEGRVLDDDEKPAPDILSDGILALT</sequence>
<evidence type="ECO:0000313" key="2">
    <source>
        <dbReference type="Proteomes" id="UP000814033"/>
    </source>
</evidence>
<proteinExistence type="predicted"/>
<feature type="non-terminal residue" evidence="1">
    <location>
        <position position="854"/>
    </location>
</feature>
<dbReference type="Proteomes" id="UP000814033">
    <property type="component" value="Unassembled WGS sequence"/>
</dbReference>
<name>A0ACB8R8B5_9AGAM</name>
<keyword evidence="2" id="KW-1185">Reference proteome</keyword>